<protein>
    <submittedName>
        <fullName evidence="1">Uncharacterized protein</fullName>
    </submittedName>
</protein>
<dbReference type="EMBL" id="CP028811">
    <property type="protein sequence ID" value="AWA30934.1"/>
    <property type="molecule type" value="Genomic_DNA"/>
</dbReference>
<keyword evidence="2" id="KW-1185">Reference proteome</keyword>
<gene>
    <name evidence="1" type="ORF">HYN48_13090</name>
</gene>
<accession>A0A2S0RGY7</accession>
<evidence type="ECO:0000313" key="2">
    <source>
        <dbReference type="Proteomes" id="UP000244193"/>
    </source>
</evidence>
<dbReference type="KEGG" id="fmg:HYN48_13090"/>
<evidence type="ECO:0000313" key="1">
    <source>
        <dbReference type="EMBL" id="AWA30934.1"/>
    </source>
</evidence>
<dbReference type="AlphaFoldDB" id="A0A2S0RGY7"/>
<name>A0A2S0RGY7_9FLAO</name>
<proteinExistence type="predicted"/>
<sequence>MAQILDIKKKTLGNAEEFLTEKGWEFSEAQEPTDELMGSAVFTYRKSDVSDGAESFLSFVYSSFSDVTRITIQISKKEKYIEYLNSIKGYGCKQLSSKVEDGKIVKVYQGVTTTFVIKSATTSNYYDQEVVTWILSVFSNEDYKLNFGE</sequence>
<reference evidence="1 2" key="1">
    <citation type="submission" date="2018-04" db="EMBL/GenBank/DDBJ databases">
        <title>Genome sequencing of Flavobacterium sp. HYN0048.</title>
        <authorList>
            <person name="Yi H."/>
            <person name="Baek C."/>
        </authorList>
    </citation>
    <scope>NUCLEOTIDE SEQUENCE [LARGE SCALE GENOMIC DNA]</scope>
    <source>
        <strain evidence="1 2">HYN0048</strain>
    </source>
</reference>
<organism evidence="1 2">
    <name type="scientific">Flavobacterium magnum</name>
    <dbReference type="NCBI Taxonomy" id="2162713"/>
    <lineage>
        <taxon>Bacteria</taxon>
        <taxon>Pseudomonadati</taxon>
        <taxon>Bacteroidota</taxon>
        <taxon>Flavobacteriia</taxon>
        <taxon>Flavobacteriales</taxon>
        <taxon>Flavobacteriaceae</taxon>
        <taxon>Flavobacterium</taxon>
    </lineage>
</organism>
<dbReference type="Proteomes" id="UP000244193">
    <property type="component" value="Chromosome"/>
</dbReference>